<evidence type="ECO:0000313" key="3">
    <source>
        <dbReference type="Proteomes" id="UP000823868"/>
    </source>
</evidence>
<dbReference type="SUPFAM" id="SSF111384">
    <property type="entry name" value="OmpH-like"/>
    <property type="match status" value="1"/>
</dbReference>
<dbReference type="InterPro" id="IPR024930">
    <property type="entry name" value="Skp_dom_sf"/>
</dbReference>
<accession>A0A9D2BYG7</accession>
<dbReference type="EMBL" id="DXDX01000081">
    <property type="protein sequence ID" value="HIY21169.1"/>
    <property type="molecule type" value="Genomic_DNA"/>
</dbReference>
<dbReference type="Gene3D" id="1.20.5.2950">
    <property type="match status" value="1"/>
</dbReference>
<organism evidence="2 3">
    <name type="scientific">Candidatus Flavonifractor merdigallinarum</name>
    <dbReference type="NCBI Taxonomy" id="2838589"/>
    <lineage>
        <taxon>Bacteria</taxon>
        <taxon>Bacillati</taxon>
        <taxon>Bacillota</taxon>
        <taxon>Clostridia</taxon>
        <taxon>Eubacteriales</taxon>
        <taxon>Oscillospiraceae</taxon>
        <taxon>Flavonifractor</taxon>
    </lineage>
</organism>
<keyword evidence="1" id="KW-0175">Coiled coil</keyword>
<dbReference type="AlphaFoldDB" id="A0A9D2BYG7"/>
<name>A0A9D2BYG7_9FIRM</name>
<reference evidence="2" key="1">
    <citation type="journal article" date="2021" name="PeerJ">
        <title>Extensive microbial diversity within the chicken gut microbiome revealed by metagenomics and culture.</title>
        <authorList>
            <person name="Gilroy R."/>
            <person name="Ravi A."/>
            <person name="Getino M."/>
            <person name="Pursley I."/>
            <person name="Horton D.L."/>
            <person name="Alikhan N.F."/>
            <person name="Baker D."/>
            <person name="Gharbi K."/>
            <person name="Hall N."/>
            <person name="Watson M."/>
            <person name="Adriaenssens E.M."/>
            <person name="Foster-Nyarko E."/>
            <person name="Jarju S."/>
            <person name="Secka A."/>
            <person name="Antonio M."/>
            <person name="Oren A."/>
            <person name="Chaudhuri R.R."/>
            <person name="La Ragione R."/>
            <person name="Hildebrand F."/>
            <person name="Pallen M.J."/>
        </authorList>
    </citation>
    <scope>NUCLEOTIDE SEQUENCE</scope>
    <source>
        <strain evidence="2">ChiBcec16_6824</strain>
    </source>
</reference>
<gene>
    <name evidence="2" type="ORF">H9841_04600</name>
</gene>
<evidence type="ECO:0000313" key="2">
    <source>
        <dbReference type="EMBL" id="HIY21169.1"/>
    </source>
</evidence>
<proteinExistence type="predicted"/>
<comment type="caution">
    <text evidence="2">The sequence shown here is derived from an EMBL/GenBank/DDBJ whole genome shotgun (WGS) entry which is preliminary data.</text>
</comment>
<dbReference type="Proteomes" id="UP000823868">
    <property type="component" value="Unassembled WGS sequence"/>
</dbReference>
<sequence>MEFVDLINQIVAAEQNASQLVQEVQNREAGLDQDLERETADLRERYMARAKRRVGIVEETETAQAQEEIARLDQRLSESLEALNRAYESHREEWVNTLLARIVGGTP</sequence>
<evidence type="ECO:0000256" key="1">
    <source>
        <dbReference type="SAM" id="Coils"/>
    </source>
</evidence>
<reference evidence="2" key="2">
    <citation type="submission" date="2021-04" db="EMBL/GenBank/DDBJ databases">
        <authorList>
            <person name="Gilroy R."/>
        </authorList>
    </citation>
    <scope>NUCLEOTIDE SEQUENCE</scope>
    <source>
        <strain evidence="2">ChiBcec16_6824</strain>
    </source>
</reference>
<feature type="coiled-coil region" evidence="1">
    <location>
        <begin position="3"/>
        <end position="93"/>
    </location>
</feature>
<protein>
    <recommendedName>
        <fullName evidence="4">ATPase</fullName>
    </recommendedName>
</protein>
<evidence type="ECO:0008006" key="4">
    <source>
        <dbReference type="Google" id="ProtNLM"/>
    </source>
</evidence>